<gene>
    <name evidence="14" type="primary">dsbB</name>
    <name evidence="16" type="ORF">F3N42_06430</name>
</gene>
<dbReference type="InterPro" id="IPR050183">
    <property type="entry name" value="DsbB"/>
</dbReference>
<comment type="subcellular location">
    <subcellularLocation>
        <location evidence="1">Cell inner membrane</location>
        <topology evidence="1">Multi-pass membrane protein</topology>
    </subcellularLocation>
    <subcellularLocation>
        <location evidence="14">Cell membrane</location>
        <topology evidence="14">Multi-pass membrane protein</topology>
    </subcellularLocation>
</comment>
<accession>A0A5N0T9U1</accession>
<comment type="caution">
    <text evidence="16">The sequence shown here is derived from an EMBL/GenBank/DDBJ whole genome shotgun (WGS) entry which is preliminary data.</text>
</comment>
<feature type="topological domain" description="Cytoplasmic" evidence="14">
    <location>
        <begin position="1"/>
        <end position="9"/>
    </location>
</feature>
<evidence type="ECO:0000256" key="8">
    <source>
        <dbReference type="ARBA" id="ARBA00022989"/>
    </source>
</evidence>
<comment type="function">
    <text evidence="14">Required for disulfide bond formation in some periplasmic proteins. Acts by oxidizing the DsbA protein.</text>
</comment>
<dbReference type="InterPro" id="IPR023380">
    <property type="entry name" value="DsbB-like_sf"/>
</dbReference>
<sequence length="169" mass="19003">MKFFSLRLWYLLAAICCAALLGYALYSQHKMFLDPCPLCIFQRVAFMWIGVWALVGALFNPGGKWRWTVTTLMTIGAIVGGAIAWRHVWLQGLPLDQVPECGPGLAYMMDTLPFWNVLKTVLEGDGACAEVQWQFLGLSMPAWTLVWFIGLGLVTIFLTIRQARVEGRT</sequence>
<evidence type="ECO:0000313" key="17">
    <source>
        <dbReference type="Proteomes" id="UP000325372"/>
    </source>
</evidence>
<keyword evidence="17" id="KW-1185">Reference proteome</keyword>
<dbReference type="InterPro" id="IPR022920">
    <property type="entry name" value="Disulphide_bond_form_DsbB"/>
</dbReference>
<feature type="topological domain" description="Cytoplasmic" evidence="14">
    <location>
        <begin position="62"/>
        <end position="67"/>
    </location>
</feature>
<dbReference type="AlphaFoldDB" id="A0A5N0T9U1"/>
<evidence type="ECO:0000256" key="7">
    <source>
        <dbReference type="ARBA" id="ARBA00022982"/>
    </source>
</evidence>
<keyword evidence="6 14" id="KW-0812">Transmembrane</keyword>
<evidence type="ECO:0000256" key="14">
    <source>
        <dbReference type="HAMAP-Rule" id="MF_00286"/>
    </source>
</evidence>
<feature type="transmembrane region" description="Helical" evidence="15">
    <location>
        <begin position="40"/>
        <end position="60"/>
    </location>
</feature>
<keyword evidence="12 14" id="KW-0143">Chaperone</keyword>
<dbReference type="GO" id="GO:0006457">
    <property type="term" value="P:protein folding"/>
    <property type="evidence" value="ECO:0007669"/>
    <property type="project" value="InterPro"/>
</dbReference>
<comment type="caution">
    <text evidence="14">Lacks conserved residue(s) required for the propagation of feature annotation.</text>
</comment>
<evidence type="ECO:0000256" key="11">
    <source>
        <dbReference type="ARBA" id="ARBA00023157"/>
    </source>
</evidence>
<dbReference type="PANTHER" id="PTHR36570:SF3">
    <property type="entry name" value="DISULFIDE BOND FORMATION PROTEIN B"/>
    <property type="match status" value="1"/>
</dbReference>
<keyword evidence="8 14" id="KW-1133">Transmembrane helix</keyword>
<feature type="topological domain" description="Periplasmic" evidence="14">
    <location>
        <begin position="27"/>
        <end position="44"/>
    </location>
</feature>
<dbReference type="GO" id="GO:0009055">
    <property type="term" value="F:electron transfer activity"/>
    <property type="evidence" value="ECO:0007669"/>
    <property type="project" value="UniProtKB-UniRule"/>
</dbReference>
<evidence type="ECO:0000256" key="1">
    <source>
        <dbReference type="ARBA" id="ARBA00004429"/>
    </source>
</evidence>
<evidence type="ECO:0000256" key="10">
    <source>
        <dbReference type="ARBA" id="ARBA00023136"/>
    </source>
</evidence>
<evidence type="ECO:0000256" key="12">
    <source>
        <dbReference type="ARBA" id="ARBA00023186"/>
    </source>
</evidence>
<feature type="topological domain" description="Cytoplasmic" evidence="14">
    <location>
        <begin position="162"/>
        <end position="169"/>
    </location>
</feature>
<organism evidence="16 17">
    <name type="scientific">Marinihelvus fidelis</name>
    <dbReference type="NCBI Taxonomy" id="2613842"/>
    <lineage>
        <taxon>Bacteria</taxon>
        <taxon>Pseudomonadati</taxon>
        <taxon>Pseudomonadota</taxon>
        <taxon>Gammaproteobacteria</taxon>
        <taxon>Chromatiales</taxon>
        <taxon>Wenzhouxiangellaceae</taxon>
        <taxon>Marinihelvus</taxon>
    </lineage>
</organism>
<evidence type="ECO:0000256" key="3">
    <source>
        <dbReference type="ARBA" id="ARBA00022448"/>
    </source>
</evidence>
<dbReference type="Gene3D" id="1.20.1550.10">
    <property type="entry name" value="DsbB-like"/>
    <property type="match status" value="1"/>
</dbReference>
<dbReference type="EMBL" id="VYXP01000004">
    <property type="protein sequence ID" value="KAA9131813.1"/>
    <property type="molecule type" value="Genomic_DNA"/>
</dbReference>
<evidence type="ECO:0000256" key="6">
    <source>
        <dbReference type="ARBA" id="ARBA00022692"/>
    </source>
</evidence>
<dbReference type="Proteomes" id="UP000325372">
    <property type="component" value="Unassembled WGS sequence"/>
</dbReference>
<keyword evidence="9 14" id="KW-0560">Oxidoreductase</keyword>
<evidence type="ECO:0000313" key="16">
    <source>
        <dbReference type="EMBL" id="KAA9131813.1"/>
    </source>
</evidence>
<keyword evidence="13 14" id="KW-0676">Redox-active center</keyword>
<keyword evidence="11 14" id="KW-1015">Disulfide bond</keyword>
<comment type="similarity">
    <text evidence="2 14">Belongs to the DsbB family.</text>
</comment>
<keyword evidence="7 14" id="KW-0249">Electron transport</keyword>
<proteinExistence type="inferred from homology"/>
<evidence type="ECO:0000256" key="2">
    <source>
        <dbReference type="ARBA" id="ARBA00008823"/>
    </source>
</evidence>
<evidence type="ECO:0000256" key="13">
    <source>
        <dbReference type="ARBA" id="ARBA00023284"/>
    </source>
</evidence>
<dbReference type="HAMAP" id="MF_00286">
    <property type="entry name" value="DsbB"/>
    <property type="match status" value="1"/>
</dbReference>
<evidence type="ECO:0000256" key="15">
    <source>
        <dbReference type="SAM" id="Phobius"/>
    </source>
</evidence>
<feature type="transmembrane region" description="Helical" evidence="15">
    <location>
        <begin position="67"/>
        <end position="85"/>
    </location>
</feature>
<dbReference type="GO" id="GO:0005886">
    <property type="term" value="C:plasma membrane"/>
    <property type="evidence" value="ECO:0007669"/>
    <property type="project" value="UniProtKB-SubCell"/>
</dbReference>
<dbReference type="RefSeq" id="WP_150863604.1">
    <property type="nucleotide sequence ID" value="NZ_VYXP01000004.1"/>
</dbReference>
<dbReference type="Pfam" id="PF02600">
    <property type="entry name" value="DsbB"/>
    <property type="match status" value="1"/>
</dbReference>
<dbReference type="GO" id="GO:0015035">
    <property type="term" value="F:protein-disulfide reductase activity"/>
    <property type="evidence" value="ECO:0007669"/>
    <property type="project" value="UniProtKB-UniRule"/>
</dbReference>
<name>A0A5N0T9U1_9GAMM</name>
<evidence type="ECO:0000256" key="9">
    <source>
        <dbReference type="ARBA" id="ARBA00023002"/>
    </source>
</evidence>
<dbReference type="InterPro" id="IPR003752">
    <property type="entry name" value="DiS_bond_form_DsbB/BdbC"/>
</dbReference>
<dbReference type="PANTHER" id="PTHR36570">
    <property type="entry name" value="DISULFIDE BOND FORMATION PROTEIN B"/>
    <property type="match status" value="1"/>
</dbReference>
<reference evidence="16 17" key="1">
    <citation type="submission" date="2019-09" db="EMBL/GenBank/DDBJ databases">
        <title>Wenzhouxiangella sp. Genome sequencing and assembly.</title>
        <authorList>
            <person name="Zhang R."/>
        </authorList>
    </citation>
    <scope>NUCLEOTIDE SEQUENCE [LARGE SCALE GENOMIC DNA]</scope>
    <source>
        <strain evidence="16 17">W260</strain>
    </source>
</reference>
<keyword evidence="5" id="KW-0997">Cell inner membrane</keyword>
<feature type="transmembrane region" description="Helical" evidence="15">
    <location>
        <begin position="140"/>
        <end position="160"/>
    </location>
</feature>
<keyword evidence="4 14" id="KW-1003">Cell membrane</keyword>
<evidence type="ECO:0000256" key="5">
    <source>
        <dbReference type="ARBA" id="ARBA00022519"/>
    </source>
</evidence>
<keyword evidence="10 14" id="KW-0472">Membrane</keyword>
<protein>
    <recommendedName>
        <fullName evidence="14">Disulfide bond formation protein B</fullName>
    </recommendedName>
    <alternativeName>
        <fullName evidence="14">Disulfide oxidoreductase</fullName>
    </alternativeName>
</protein>
<feature type="disulfide bond" description="Redox-active" evidence="14">
    <location>
        <begin position="36"/>
        <end position="39"/>
    </location>
</feature>
<dbReference type="SUPFAM" id="SSF158442">
    <property type="entry name" value="DsbB-like"/>
    <property type="match status" value="1"/>
</dbReference>
<evidence type="ECO:0000256" key="4">
    <source>
        <dbReference type="ARBA" id="ARBA00022475"/>
    </source>
</evidence>
<keyword evidence="3 14" id="KW-0813">Transport</keyword>